<protein>
    <recommendedName>
        <fullName evidence="3">PIPK domain-containing protein</fullName>
    </recommendedName>
</protein>
<keyword evidence="1" id="KW-0547">Nucleotide-binding</keyword>
<dbReference type="InterPro" id="IPR023610">
    <property type="entry name" value="PInositol-4/5-P-5/4-kinase"/>
</dbReference>
<feature type="region of interest" description="Disordered" evidence="2">
    <location>
        <begin position="163"/>
        <end position="218"/>
    </location>
</feature>
<accession>A0A7S0CNK1</accession>
<sequence>MCTCCGSGDRRKYMAGKSMAYDGKLPLSKKQKEIFSESIRRDVEFLKSHQVMDYSLLVGVQSFKTLEEAKEAGVGDNTYLCRTTDKNTGEDEFLSYHFGIVDFFQKWVLAKTIARCLKTCFCAPQPLSTVPPDIYAQQFRIHLTKKFLPIAFDPVIDSAPVPVEDSPSASITPRKGRSSGECKSIGTQGASSRASVSASGSLQGPAETGILSQRERKV</sequence>
<keyword evidence="1" id="KW-0808">Transferase</keyword>
<dbReference type="GO" id="GO:0005524">
    <property type="term" value="F:ATP binding"/>
    <property type="evidence" value="ECO:0007669"/>
    <property type="project" value="UniProtKB-UniRule"/>
</dbReference>
<evidence type="ECO:0000313" key="4">
    <source>
        <dbReference type="EMBL" id="CAD8429130.1"/>
    </source>
</evidence>
<keyword evidence="1" id="KW-0418">Kinase</keyword>
<organism evidence="4">
    <name type="scientific">Amorphochlora amoebiformis</name>
    <dbReference type="NCBI Taxonomy" id="1561963"/>
    <lineage>
        <taxon>Eukaryota</taxon>
        <taxon>Sar</taxon>
        <taxon>Rhizaria</taxon>
        <taxon>Cercozoa</taxon>
        <taxon>Chlorarachniophyceae</taxon>
        <taxon>Amorphochlora</taxon>
    </lineage>
</organism>
<dbReference type="GO" id="GO:0046854">
    <property type="term" value="P:phosphatidylinositol phosphate biosynthetic process"/>
    <property type="evidence" value="ECO:0007669"/>
    <property type="project" value="TreeGrafter"/>
</dbReference>
<dbReference type="InterPro" id="IPR027483">
    <property type="entry name" value="PInositol-4-P-4/5-kinase_C_sf"/>
</dbReference>
<dbReference type="SUPFAM" id="SSF56104">
    <property type="entry name" value="SAICAR synthase-like"/>
    <property type="match status" value="1"/>
</dbReference>
<dbReference type="PANTHER" id="PTHR23086">
    <property type="entry name" value="PHOSPHATIDYLINOSITOL-4-PHOSPHATE 5-KINASE"/>
    <property type="match status" value="1"/>
</dbReference>
<gene>
    <name evidence="4" type="ORF">LAMO00422_LOCUS593</name>
</gene>
<keyword evidence="1" id="KW-0067">ATP-binding</keyword>
<dbReference type="AlphaFoldDB" id="A0A7S0CNK1"/>
<dbReference type="EMBL" id="HBEM01000824">
    <property type="protein sequence ID" value="CAD8429130.1"/>
    <property type="molecule type" value="Transcribed_RNA"/>
</dbReference>
<feature type="domain" description="PIPK" evidence="3">
    <location>
        <begin position="1"/>
        <end position="147"/>
    </location>
</feature>
<reference evidence="4" key="1">
    <citation type="submission" date="2021-01" db="EMBL/GenBank/DDBJ databases">
        <authorList>
            <person name="Corre E."/>
            <person name="Pelletier E."/>
            <person name="Niang G."/>
            <person name="Scheremetjew M."/>
            <person name="Finn R."/>
            <person name="Kale V."/>
            <person name="Holt S."/>
            <person name="Cochrane G."/>
            <person name="Meng A."/>
            <person name="Brown T."/>
            <person name="Cohen L."/>
        </authorList>
    </citation>
    <scope>NUCLEOTIDE SEQUENCE</scope>
    <source>
        <strain evidence="4">CCMP2058</strain>
    </source>
</reference>
<proteinExistence type="predicted"/>
<evidence type="ECO:0000259" key="3">
    <source>
        <dbReference type="PROSITE" id="PS51455"/>
    </source>
</evidence>
<dbReference type="PROSITE" id="PS51455">
    <property type="entry name" value="PIPK"/>
    <property type="match status" value="1"/>
</dbReference>
<dbReference type="Gene3D" id="3.30.810.10">
    <property type="entry name" value="2-Layer Sandwich"/>
    <property type="match status" value="1"/>
</dbReference>
<feature type="compositionally biased region" description="Low complexity" evidence="2">
    <location>
        <begin position="189"/>
        <end position="201"/>
    </location>
</feature>
<dbReference type="Pfam" id="PF01504">
    <property type="entry name" value="PIP5K"/>
    <property type="match status" value="2"/>
</dbReference>
<dbReference type="PANTHER" id="PTHR23086:SF8">
    <property type="entry name" value="PHOSPHATIDYLINOSITOL 5-PHOSPHATE 4-KINASE, ISOFORM A"/>
    <property type="match status" value="1"/>
</dbReference>
<dbReference type="GO" id="GO:0005886">
    <property type="term" value="C:plasma membrane"/>
    <property type="evidence" value="ECO:0007669"/>
    <property type="project" value="TreeGrafter"/>
</dbReference>
<evidence type="ECO:0000256" key="2">
    <source>
        <dbReference type="SAM" id="MobiDB-lite"/>
    </source>
</evidence>
<evidence type="ECO:0000256" key="1">
    <source>
        <dbReference type="PROSITE-ProRule" id="PRU00781"/>
    </source>
</evidence>
<name>A0A7S0CNK1_9EUKA</name>
<dbReference type="GO" id="GO:0016308">
    <property type="term" value="F:1-phosphatidylinositol-4-phosphate 5-kinase activity"/>
    <property type="evidence" value="ECO:0007669"/>
    <property type="project" value="TreeGrafter"/>
</dbReference>
<dbReference type="InterPro" id="IPR002498">
    <property type="entry name" value="PInositol-4-P-4/5-kinase_core"/>
</dbReference>